<keyword evidence="2" id="KW-1185">Reference proteome</keyword>
<dbReference type="EMBL" id="SMFV01000004">
    <property type="protein sequence ID" value="TCK03841.1"/>
    <property type="molecule type" value="Genomic_DNA"/>
</dbReference>
<proteinExistence type="predicted"/>
<dbReference type="RefSeq" id="WP_132526720.1">
    <property type="nucleotide sequence ID" value="NZ_SMFV01000004.1"/>
</dbReference>
<gene>
    <name evidence="1" type="ORF">CLV27_1154</name>
</gene>
<evidence type="ECO:0000313" key="2">
    <source>
        <dbReference type="Proteomes" id="UP000295777"/>
    </source>
</evidence>
<evidence type="ECO:0008006" key="3">
    <source>
        <dbReference type="Google" id="ProtNLM"/>
    </source>
</evidence>
<name>A0A4R1GAZ1_9BACT</name>
<protein>
    <recommendedName>
        <fullName evidence="3">Arc-like DNA binding dprotein</fullName>
    </recommendedName>
</protein>
<comment type="caution">
    <text evidence="1">The sequence shown here is derived from an EMBL/GenBank/DDBJ whole genome shotgun (WGS) entry which is preliminary data.</text>
</comment>
<dbReference type="Proteomes" id="UP000295777">
    <property type="component" value="Unassembled WGS sequence"/>
</dbReference>
<dbReference type="AlphaFoldDB" id="A0A4R1GAZ1"/>
<dbReference type="OrthoDB" id="9863923at2"/>
<sequence length="60" mass="7285">MRKEKKEIVQISLRIEREKLNAYKKWLIDNGYRSINEHLNKMIDNILKRAKEAKDSNQKD</sequence>
<evidence type="ECO:0000313" key="1">
    <source>
        <dbReference type="EMBL" id="TCK03841.1"/>
    </source>
</evidence>
<accession>A0A4R1GAZ1</accession>
<organism evidence="1 2">
    <name type="scientific">Phorcysia thermohydrogeniphila</name>
    <dbReference type="NCBI Taxonomy" id="936138"/>
    <lineage>
        <taxon>Bacteria</taxon>
        <taxon>Pseudomonadati</taxon>
        <taxon>Aquificota</taxon>
        <taxon>Aquificia</taxon>
        <taxon>Desulfurobacteriales</taxon>
        <taxon>Desulfurobacteriaceae</taxon>
        <taxon>Phorcysia</taxon>
    </lineage>
</organism>
<reference evidence="1 2" key="1">
    <citation type="submission" date="2019-03" db="EMBL/GenBank/DDBJ databases">
        <title>Genomic Encyclopedia of Archaeal and Bacterial Type Strains, Phase II (KMG-II): from individual species to whole genera.</title>
        <authorList>
            <person name="Goeker M."/>
        </authorList>
    </citation>
    <scope>NUCLEOTIDE SEQUENCE [LARGE SCALE GENOMIC DNA]</scope>
    <source>
        <strain evidence="1 2">DSM 24425</strain>
    </source>
</reference>